<keyword evidence="4 7" id="KW-0747">Spliceosome</keyword>
<dbReference type="GO" id="GO:0071014">
    <property type="term" value="C:post-mRNA release spliceosomal complex"/>
    <property type="evidence" value="ECO:0007669"/>
    <property type="project" value="TreeGrafter"/>
</dbReference>
<dbReference type="GO" id="GO:0000398">
    <property type="term" value="P:mRNA splicing, via spliceosome"/>
    <property type="evidence" value="ECO:0007669"/>
    <property type="project" value="UniProtKB-UniRule"/>
</dbReference>
<dbReference type="Pfam" id="PF08231">
    <property type="entry name" value="SYF2"/>
    <property type="match status" value="1"/>
</dbReference>
<feature type="region of interest" description="Disordered" evidence="8">
    <location>
        <begin position="1"/>
        <end position="78"/>
    </location>
</feature>
<feature type="compositionally biased region" description="Basic and acidic residues" evidence="8">
    <location>
        <begin position="1"/>
        <end position="17"/>
    </location>
</feature>
<keyword evidence="3 7" id="KW-0507">mRNA processing</keyword>
<comment type="function">
    <text evidence="7">Involved in pre-mRNA splicing.</text>
</comment>
<dbReference type="OrthoDB" id="199717at2759"/>
<evidence type="ECO:0000256" key="1">
    <source>
        <dbReference type="ARBA" id="ARBA00004123"/>
    </source>
</evidence>
<dbReference type="GO" id="GO:0000974">
    <property type="term" value="C:Prp19 complex"/>
    <property type="evidence" value="ECO:0007669"/>
    <property type="project" value="TreeGrafter"/>
</dbReference>
<dbReference type="STRING" id="1202772.A0A1V9Z2K0"/>
<gene>
    <name evidence="9" type="ORF">ACHHYP_03907</name>
</gene>
<dbReference type="InterPro" id="IPR013260">
    <property type="entry name" value="mRNA_splic_SYF2"/>
</dbReference>
<evidence type="ECO:0000313" key="9">
    <source>
        <dbReference type="EMBL" id="OQR92236.1"/>
    </source>
</evidence>
<evidence type="ECO:0000256" key="2">
    <source>
        <dbReference type="ARBA" id="ARBA00010028"/>
    </source>
</evidence>
<sequence length="226" mass="25736">MASEDEQRQESDHHDDATADMTPAQRKLFEIRMKINAGRKQTKSQVEEEHKRSLLPPAKAKKALAGDDAPKKRDPADKAKAYLNDTVVDAEGKSKKVQKKEKQKAAFGWDVFNQDSLYNAYKKRLATLPTSSAAKSTTESVASEVYDPLDYGTQDQVSAEGVDRMVAELEDRAVARQKFSRRRQHREGEDIDYINERNRVFNKKISRAFDKYTVEIKQNLERGTAI</sequence>
<evidence type="ECO:0000256" key="5">
    <source>
        <dbReference type="ARBA" id="ARBA00023187"/>
    </source>
</evidence>
<evidence type="ECO:0000256" key="3">
    <source>
        <dbReference type="ARBA" id="ARBA00022664"/>
    </source>
</evidence>
<organism evidence="9 10">
    <name type="scientific">Achlya hypogyna</name>
    <name type="common">Oomycete</name>
    <name type="synonym">Protoachlya hypogyna</name>
    <dbReference type="NCBI Taxonomy" id="1202772"/>
    <lineage>
        <taxon>Eukaryota</taxon>
        <taxon>Sar</taxon>
        <taxon>Stramenopiles</taxon>
        <taxon>Oomycota</taxon>
        <taxon>Saprolegniomycetes</taxon>
        <taxon>Saprolegniales</taxon>
        <taxon>Achlyaceae</taxon>
        <taxon>Achlya</taxon>
    </lineage>
</organism>
<evidence type="ECO:0000256" key="4">
    <source>
        <dbReference type="ARBA" id="ARBA00022728"/>
    </source>
</evidence>
<accession>A0A1V9Z2K0</accession>
<proteinExistence type="inferred from homology"/>
<dbReference type="PANTHER" id="PTHR13264:SF5">
    <property type="entry name" value="PRE-MRNA-SPLICING FACTOR SYF2"/>
    <property type="match status" value="1"/>
</dbReference>
<keyword evidence="10" id="KW-1185">Reference proteome</keyword>
<keyword evidence="6 7" id="KW-0539">Nucleus</keyword>
<dbReference type="GO" id="GO:0071013">
    <property type="term" value="C:catalytic step 2 spliceosome"/>
    <property type="evidence" value="ECO:0007669"/>
    <property type="project" value="TreeGrafter"/>
</dbReference>
<reference evidence="9 10" key="1">
    <citation type="journal article" date="2014" name="Genome Biol. Evol.">
        <title>The secreted proteins of Achlya hypogyna and Thraustotheca clavata identify the ancestral oomycete secretome and reveal gene acquisitions by horizontal gene transfer.</title>
        <authorList>
            <person name="Misner I."/>
            <person name="Blouin N."/>
            <person name="Leonard G."/>
            <person name="Richards T.A."/>
            <person name="Lane C.E."/>
        </authorList>
    </citation>
    <scope>NUCLEOTIDE SEQUENCE [LARGE SCALE GENOMIC DNA]</scope>
    <source>
        <strain evidence="9 10">ATCC 48635</strain>
    </source>
</reference>
<evidence type="ECO:0000256" key="6">
    <source>
        <dbReference type="ARBA" id="ARBA00023242"/>
    </source>
</evidence>
<evidence type="ECO:0000256" key="8">
    <source>
        <dbReference type="SAM" id="MobiDB-lite"/>
    </source>
</evidence>
<evidence type="ECO:0000256" key="7">
    <source>
        <dbReference type="RuleBase" id="RU367148"/>
    </source>
</evidence>
<comment type="caution">
    <text evidence="9">The sequence shown here is derived from an EMBL/GenBank/DDBJ whole genome shotgun (WGS) entry which is preliminary data.</text>
</comment>
<comment type="similarity">
    <text evidence="2 7">Belongs to the SYF2 family.</text>
</comment>
<feature type="compositionally biased region" description="Basic and acidic residues" evidence="8">
    <location>
        <begin position="64"/>
        <end position="78"/>
    </location>
</feature>
<comment type="subcellular location">
    <subcellularLocation>
        <location evidence="1 7">Nucleus</location>
    </subcellularLocation>
</comment>
<dbReference type="EMBL" id="JNBR01000472">
    <property type="protein sequence ID" value="OQR92236.1"/>
    <property type="molecule type" value="Genomic_DNA"/>
</dbReference>
<protein>
    <recommendedName>
        <fullName evidence="7">Pre-mRNA-splicing factor SYF2</fullName>
    </recommendedName>
</protein>
<comment type="subunit">
    <text evidence="7">May be part of a spliceosome complex.</text>
</comment>
<keyword evidence="5 7" id="KW-0508">mRNA splicing</keyword>
<name>A0A1V9Z2K0_ACHHY</name>
<evidence type="ECO:0000313" key="10">
    <source>
        <dbReference type="Proteomes" id="UP000243579"/>
    </source>
</evidence>
<dbReference type="AlphaFoldDB" id="A0A1V9Z2K0"/>
<dbReference type="PANTHER" id="PTHR13264">
    <property type="entry name" value="GCIP-INTERACTING PROTEIN P29"/>
    <property type="match status" value="1"/>
</dbReference>
<dbReference type="Proteomes" id="UP000243579">
    <property type="component" value="Unassembled WGS sequence"/>
</dbReference>